<sequence length="73" mass="8087">MSYWDEPSNYESDQSKPGKKGGTSSGPDSYASWLARHNSEDNLMNDFSISAQEARRQQSVKSIESITVEKQGG</sequence>
<dbReference type="WBParaSite" id="jg1111">
    <property type="protein sequence ID" value="jg1111"/>
    <property type="gene ID" value="jg1111"/>
</dbReference>
<accession>A0A915CQN9</accession>
<evidence type="ECO:0000313" key="2">
    <source>
        <dbReference type="Proteomes" id="UP000887574"/>
    </source>
</evidence>
<name>A0A915CQN9_9BILA</name>
<organism evidence="2 3">
    <name type="scientific">Ditylenchus dipsaci</name>
    <dbReference type="NCBI Taxonomy" id="166011"/>
    <lineage>
        <taxon>Eukaryota</taxon>
        <taxon>Metazoa</taxon>
        <taxon>Ecdysozoa</taxon>
        <taxon>Nematoda</taxon>
        <taxon>Chromadorea</taxon>
        <taxon>Rhabditida</taxon>
        <taxon>Tylenchina</taxon>
        <taxon>Tylenchomorpha</taxon>
        <taxon>Sphaerularioidea</taxon>
        <taxon>Anguinidae</taxon>
        <taxon>Anguininae</taxon>
        <taxon>Ditylenchus</taxon>
    </lineage>
</organism>
<proteinExistence type="predicted"/>
<evidence type="ECO:0000256" key="1">
    <source>
        <dbReference type="SAM" id="MobiDB-lite"/>
    </source>
</evidence>
<feature type="region of interest" description="Disordered" evidence="1">
    <location>
        <begin position="1"/>
        <end position="33"/>
    </location>
</feature>
<protein>
    <submittedName>
        <fullName evidence="3">Uncharacterized protein</fullName>
    </submittedName>
</protein>
<reference evidence="3" key="1">
    <citation type="submission" date="2022-11" db="UniProtKB">
        <authorList>
            <consortium name="WormBaseParasite"/>
        </authorList>
    </citation>
    <scope>IDENTIFICATION</scope>
</reference>
<evidence type="ECO:0000313" key="3">
    <source>
        <dbReference type="WBParaSite" id="jg1111"/>
    </source>
</evidence>
<dbReference type="Proteomes" id="UP000887574">
    <property type="component" value="Unplaced"/>
</dbReference>
<keyword evidence="2" id="KW-1185">Reference proteome</keyword>
<dbReference type="AlphaFoldDB" id="A0A915CQN9"/>